<dbReference type="OrthoDB" id="9991235at2759"/>
<dbReference type="InParanoid" id="D8M0H8"/>
<sequence length="512" mass="59292">MGGFVRDPIYGMIEIHPLCEKIIRLPEFQRLHDLKQLGCLHYTYPGATHDRFQHCIGVYHLAEVFINHLQKAQPELEITEQEKLAVCIGGLVHDLGHVMLCHMYPRYVQYCKNELPLSHELMSVLIFRSVIQKWGLSKDFLDASNSSVILFSDPKTRDVPHSPGSARLAANFCSKSWPMRGFHWVGVKFIRRSGIDVDRFDYMVRDCYHLGLHCSYNYDNILLRSRCIRNEQDQWEICFNHKVFYDVCDMFQCRLNLCRRAYLVSDALRMTTLQHPSCRIIERMLIEAFQIAEEQGVGIQTANGTVKLSELIRSPEEYIQAFKENRLDSLLEPYLKATDYFILQLRNSVEPGLEAARHLIQRIEMHDYYPFVGRILVTNQENGDDYENLTYDDLINGKLSFRNTRKLIVKIKELLKLKAEEMGIPFDPATLYIDACKMDMGSKGKNPLPPISFFSDINPDKRIKMGLEEGRVLGSYVDYKLFFYSRGDKSTVDAFQKLLAIGDTLCSSSNYN</sequence>
<dbReference type="GO" id="GO:0008832">
    <property type="term" value="F:dGTPase activity"/>
    <property type="evidence" value="ECO:0007669"/>
    <property type="project" value="TreeGrafter"/>
</dbReference>
<reference evidence="2" key="1">
    <citation type="submission" date="2010-02" db="EMBL/GenBank/DDBJ databases">
        <title>Sequencing and annotation of the Blastocystis hominis genome.</title>
        <authorList>
            <person name="Wincker P."/>
        </authorList>
    </citation>
    <scope>NUCLEOTIDE SEQUENCE</scope>
    <source>
        <strain evidence="2">Singapore isolate B</strain>
    </source>
</reference>
<protein>
    <recommendedName>
        <fullName evidence="1">HD/PDEase domain-containing protein</fullName>
    </recommendedName>
</protein>
<dbReference type="GO" id="GO:0005634">
    <property type="term" value="C:nucleus"/>
    <property type="evidence" value="ECO:0007669"/>
    <property type="project" value="TreeGrafter"/>
</dbReference>
<keyword evidence="3" id="KW-1185">Reference proteome</keyword>
<evidence type="ECO:0000313" key="2">
    <source>
        <dbReference type="EMBL" id="CBK21567.2"/>
    </source>
</evidence>
<dbReference type="SUPFAM" id="SSF109604">
    <property type="entry name" value="HD-domain/PDEase-like"/>
    <property type="match status" value="1"/>
</dbReference>
<evidence type="ECO:0000313" key="3">
    <source>
        <dbReference type="Proteomes" id="UP000008312"/>
    </source>
</evidence>
<dbReference type="PANTHER" id="PTHR11373:SF4">
    <property type="entry name" value="DEOXYNUCLEOSIDE TRIPHOSPHATE TRIPHOSPHOHYDROLASE SAMHD1"/>
    <property type="match status" value="1"/>
</dbReference>
<organism evidence="2">
    <name type="scientific">Blastocystis hominis</name>
    <dbReference type="NCBI Taxonomy" id="12968"/>
    <lineage>
        <taxon>Eukaryota</taxon>
        <taxon>Sar</taxon>
        <taxon>Stramenopiles</taxon>
        <taxon>Bigyra</taxon>
        <taxon>Opalozoa</taxon>
        <taxon>Opalinata</taxon>
        <taxon>Blastocystidae</taxon>
        <taxon>Blastocystis</taxon>
    </lineage>
</organism>
<dbReference type="EMBL" id="FN668643">
    <property type="protein sequence ID" value="CBK21567.2"/>
    <property type="molecule type" value="Genomic_DNA"/>
</dbReference>
<dbReference type="InterPro" id="IPR003607">
    <property type="entry name" value="HD/PDEase_dom"/>
</dbReference>
<dbReference type="CDD" id="cd00077">
    <property type="entry name" value="HDc"/>
    <property type="match status" value="1"/>
</dbReference>
<dbReference type="Gene3D" id="1.10.3210.10">
    <property type="entry name" value="Hypothetical protein af1432"/>
    <property type="match status" value="1"/>
</dbReference>
<proteinExistence type="predicted"/>
<accession>D8M0H8</accession>
<dbReference type="RefSeq" id="XP_012895615.1">
    <property type="nucleotide sequence ID" value="XM_013040161.1"/>
</dbReference>
<feature type="domain" description="HD/PDEase" evidence="1">
    <location>
        <begin position="47"/>
        <end position="212"/>
    </location>
</feature>
<dbReference type="AlphaFoldDB" id="D8M0H8"/>
<dbReference type="SMART" id="SM00471">
    <property type="entry name" value="HDc"/>
    <property type="match status" value="1"/>
</dbReference>
<dbReference type="Proteomes" id="UP000008312">
    <property type="component" value="Unassembled WGS sequence"/>
</dbReference>
<name>D8M0H8_BLAHO</name>
<dbReference type="GeneID" id="24922443"/>
<dbReference type="GO" id="GO:0006203">
    <property type="term" value="P:dGTP catabolic process"/>
    <property type="evidence" value="ECO:0007669"/>
    <property type="project" value="TreeGrafter"/>
</dbReference>
<dbReference type="PANTHER" id="PTHR11373">
    <property type="entry name" value="DEOXYNUCLEOSIDE TRIPHOSPHATE TRIPHOSPHOHYDROLASE"/>
    <property type="match status" value="1"/>
</dbReference>
<gene>
    <name evidence="2" type="ORF">GSBLH_T00006318001</name>
</gene>
<evidence type="ECO:0000259" key="1">
    <source>
        <dbReference type="SMART" id="SM00471"/>
    </source>
</evidence>
<dbReference type="InterPro" id="IPR050135">
    <property type="entry name" value="dGTPase-like"/>
</dbReference>